<reference evidence="1" key="1">
    <citation type="submission" date="2022-04" db="EMBL/GenBank/DDBJ databases">
        <title>Chromosome-scale genome assembly of Holotrichia oblita Faldermann.</title>
        <authorList>
            <person name="Rongchong L."/>
        </authorList>
    </citation>
    <scope>NUCLEOTIDE SEQUENCE</scope>
    <source>
        <strain evidence="1">81SQS9</strain>
    </source>
</reference>
<evidence type="ECO:0000313" key="2">
    <source>
        <dbReference type="Proteomes" id="UP001056778"/>
    </source>
</evidence>
<accession>A0ACB9T7R8</accession>
<dbReference type="Proteomes" id="UP001056778">
    <property type="component" value="Chromosome 4"/>
</dbReference>
<gene>
    <name evidence="1" type="ORF">MML48_4g00004177</name>
</gene>
<protein>
    <submittedName>
        <fullName evidence="1">Carboxylesterase</fullName>
    </submittedName>
</protein>
<evidence type="ECO:0000313" key="1">
    <source>
        <dbReference type="EMBL" id="KAI4462828.1"/>
    </source>
</evidence>
<organism evidence="1 2">
    <name type="scientific">Holotrichia oblita</name>
    <name type="common">Chafer beetle</name>
    <dbReference type="NCBI Taxonomy" id="644536"/>
    <lineage>
        <taxon>Eukaryota</taxon>
        <taxon>Metazoa</taxon>
        <taxon>Ecdysozoa</taxon>
        <taxon>Arthropoda</taxon>
        <taxon>Hexapoda</taxon>
        <taxon>Insecta</taxon>
        <taxon>Pterygota</taxon>
        <taxon>Neoptera</taxon>
        <taxon>Endopterygota</taxon>
        <taxon>Coleoptera</taxon>
        <taxon>Polyphaga</taxon>
        <taxon>Scarabaeiformia</taxon>
        <taxon>Scarabaeidae</taxon>
        <taxon>Melolonthinae</taxon>
        <taxon>Holotrichia</taxon>
    </lineage>
</organism>
<sequence length="1553" mass="171753">MQTNVQIYQYLITILVVGFVKSQEPLIEISQGTLRGLVLENGDGGIFYGFKSIPYAKPPINELRFRAPIPADGWEGIRDATEEAVACAQFSVDVGLILTSGVEDCLYLNVFIPEMPNENVTIKPVMVFIHGGAFFSGSASSLVTGPEFIMTKDVIFVSIQYRLGVFGLCTILGFTNFEDPELEVPGNAGMKDQVLALKWVKENIAAFGGDPDNVLIFGTSAGLFNKVIGQSGVGIAPTIIDSKNNGLAIAEQLGIQTGNLTETLRMLREVSAAELSIAEASIPTNRPVYSSPVVESPSKEESFLPERPIDILLSGNYNHVPFLSGFNDLEGLVYEMISLQMTGQSMLIEDFTEFIPEDLEIARGSEEEEILSQRIKEFYYGDKEATRDDILPAVDLCSDFLFIFPAYRATIEHIKNSSEPVYIYYFTADTKLNTMKQSLVEFQQYPGAAHGDEIGYMLQTVSTPVIEEGSVEDLVMRSVIALWTNFAIYGNPTPDNSLGFKWKSVDEDSFNYLHIGTYSNNAAVDPRPENMAFWSQIYEDYFPKARLEARPPYMDTLLINPIVGKQVIKAQEPLIEISQGILRGIILENRDGGSFYGFRRIPYAQPPLNELRFKAPVPADGWEDIRDAANEPPMCTQYSTESPDLIFGQEDCLYLNVFIPELPSLNSTKKPVMIYIHGGGFMTGDSTGTIAGPAFLMTKEVILVTIQYRLGVFGFINFEDPELGVPGNAGLKDQVLALKWIKENIEDFGGDSDNILIFGTSAGSISVHLHMLSPMSAGLFNKVIGQSGVALAPFFYGGGGSNTGVAFAEHLGIQTDNLTETLNSLRELSASALSIAEQSIPSNSLYFRGPNIELSSNEEAFLTHRPIDIVLSGNYTHVPYLTGINNMEGLLYESATLGATGQSILIEDFTAFIPEDLEIAPYSEEASAVAQRIKEFYYGDSEPTRDDITAAVDLWTDFQFGFPAYRAVLEHIKGSADVYFYYFTADTRLNLKSITSSEIQGYPVVSYVKSQEPLIEISQGILRGLVFENRDGGIFYGFKGIPYAKPPINELRFRAPILADGWEGIRNATEEIAECAQFSVGSEILTSGAEDCLYLNVFTPEMPNENVTIKPVMVFIHGGAFFSGSASSMRTGPEFIMTKDVVFVSIQYRLGVFGLYTIIGFTNFEDPELEVPGNAGMKDQVLALKWVKENIAAFGGDPNNVLIFGTSAGLFNKVIGQSGVGIAPTILDSKNNGLAIAEQLGIQTGNLTETLRMLREVSAADLSIAEASIPSNKAIYSSPVVESPSKEESFLPERPIDILLSGNYNHVPFLSGFNDQEGLLYEMMSLQTTGQSMLIEDFSEFIPEDLEIVRGSEEEEILSQRIKEFYYRDKEPSGDDILPAVDLYSDFLFIFPTYRAVIEHIKSSSDPVYIYYFTADTKLNMVKQLLEELQQYPGAAHGDELGYLFQTVSTPVIEEGSVEDLVMRSVIDLWTNFAIYGNPTPDNSLGFKWESLEENLFNYLHIGTYSNNAAVDPRPENMAFWSQIYEDYFPKARLEARPPYIDTLLINPIVGKQ</sequence>
<keyword evidence="2" id="KW-1185">Reference proteome</keyword>
<comment type="caution">
    <text evidence="1">The sequence shown here is derived from an EMBL/GenBank/DDBJ whole genome shotgun (WGS) entry which is preliminary data.</text>
</comment>
<dbReference type="EMBL" id="CM043018">
    <property type="protein sequence ID" value="KAI4462828.1"/>
    <property type="molecule type" value="Genomic_DNA"/>
</dbReference>
<name>A0ACB9T7R8_HOLOL</name>
<proteinExistence type="predicted"/>